<evidence type="ECO:0000313" key="3">
    <source>
        <dbReference type="EMBL" id="CRG99544.1"/>
    </source>
</evidence>
<dbReference type="RefSeq" id="XP_028532549.1">
    <property type="nucleotide sequence ID" value="XM_028676018.1"/>
</dbReference>
<dbReference type="VEuPathDB" id="PlasmoDB:PRELSG_0730900"/>
<sequence length="724" mass="84637">MSNKNNYSLWIGNIPFDVTEKELHEILSKVGDVINVRIKYDIDKNVSKGFAFCEYKDLETCMLALKYINGYEIKGRKLKLYWANEEFKEKINNNAKNRSDKRITKNSHKLDIIDVNNKKNILSSYIKNDLIEKDLSANEIRENNIRINISNIIHTLTTSQIIYILSYFQKYSIENFHNLKIYFQKNGNVAYALLHCLFILNIINDYSITNNLNICINNETILNKNERILQMNNSNIKIELNTNDLKNINKMQNKNKEENTVFKNNKINTKKDDNIFKNNKIHLKKEENDSLMKNNISSFNKKNYTHNLSNSSSKMKISNSSSLYAKKNDSSNKYSSKNDFLNYTYKNRIMNESESPNISSESHNILYMNSNINSKTQNKKNFYTNNSLNVHKQNNEVIDNKYFDINYMMNSNNSLNEIVDFGKGYEPDSSNIESINNKAQHYNNNLVDNNEQRNLYPCSFNDMTRNNNLKGSEIVDNCHNINEMQSFNNTNEENYNLSDIKNINKLNEANSKLNNSNNFSDSNEMNNLNINKETNNKISNMNNFNDMDNINITTHFNEMNVTNDHHLINYSMVNNNNTYDKKMKKNFYMMKMSNLPVNNDGNNNLMKNINENVINNIVCKDMNQIQLKRSYNNNHIGNNVDNTFINENNTNLSNGNNNEIYLNEIYSNIELPDDALVNEVIKNTDILNNILKSKIEDMKNWNNEQKIQVLSIQKALLLKGYRLK</sequence>
<keyword evidence="4" id="KW-1185">Reference proteome</keyword>
<evidence type="ECO:0000313" key="4">
    <source>
        <dbReference type="Proteomes" id="UP000220158"/>
    </source>
</evidence>
<organism evidence="3 4">
    <name type="scientific">Plasmodium relictum</name>
    <dbReference type="NCBI Taxonomy" id="85471"/>
    <lineage>
        <taxon>Eukaryota</taxon>
        <taxon>Sar</taxon>
        <taxon>Alveolata</taxon>
        <taxon>Apicomplexa</taxon>
        <taxon>Aconoidasida</taxon>
        <taxon>Haemosporida</taxon>
        <taxon>Plasmodiidae</taxon>
        <taxon>Plasmodium</taxon>
        <taxon>Plasmodium (Haemamoeba)</taxon>
    </lineage>
</organism>
<dbReference type="SUPFAM" id="SSF54928">
    <property type="entry name" value="RNA-binding domain, RBD"/>
    <property type="match status" value="1"/>
</dbReference>
<dbReference type="OMA" id="CHNINEM"/>
<evidence type="ECO:0000259" key="2">
    <source>
        <dbReference type="PROSITE" id="PS50102"/>
    </source>
</evidence>
<dbReference type="GeneID" id="39735646"/>
<dbReference type="PANTHER" id="PTHR45735:SF2">
    <property type="entry name" value="CLEAVAGE STIMULATION FACTOR SUBUNIT 2"/>
    <property type="match status" value="1"/>
</dbReference>
<dbReference type="AlphaFoldDB" id="A0A1J1H7Z1"/>
<dbReference type="Pfam" id="PF15861">
    <property type="entry name" value="partial_CstF"/>
    <property type="match status" value="1"/>
</dbReference>
<reference evidence="3 4" key="1">
    <citation type="submission" date="2015-04" db="EMBL/GenBank/DDBJ databases">
        <authorList>
            <consortium name="Pathogen Informatics"/>
        </authorList>
    </citation>
    <scope>NUCLEOTIDE SEQUENCE [LARGE SCALE GENOMIC DNA]</scope>
    <source>
        <strain evidence="3 4">SGS1</strain>
    </source>
</reference>
<dbReference type="Proteomes" id="UP000220158">
    <property type="component" value="Chromosome 7"/>
</dbReference>
<dbReference type="InterPro" id="IPR031721">
    <property type="entry name" value="Partial_CstF"/>
</dbReference>
<dbReference type="Pfam" id="PF00076">
    <property type="entry name" value="RRM_1"/>
    <property type="match status" value="1"/>
</dbReference>
<dbReference type="GO" id="GO:0003729">
    <property type="term" value="F:mRNA binding"/>
    <property type="evidence" value="ECO:0007669"/>
    <property type="project" value="TreeGrafter"/>
</dbReference>
<dbReference type="KEGG" id="prel:PRELSG_0730900"/>
<name>A0A1J1H7Z1_PLARL</name>
<proteinExistence type="predicted"/>
<protein>
    <submittedName>
        <fullName evidence="3">mRNA processing protein, putative</fullName>
    </submittedName>
</protein>
<dbReference type="InterPro" id="IPR000504">
    <property type="entry name" value="RRM_dom"/>
</dbReference>
<dbReference type="PANTHER" id="PTHR45735">
    <property type="entry name" value="CLEAVAGE STIMULATION FACTOR SUBUNIT 2"/>
    <property type="match status" value="1"/>
</dbReference>
<evidence type="ECO:0000256" key="1">
    <source>
        <dbReference type="PROSITE-ProRule" id="PRU00176"/>
    </source>
</evidence>
<dbReference type="GO" id="GO:0005847">
    <property type="term" value="C:mRNA cleavage and polyadenylation specificity factor complex"/>
    <property type="evidence" value="ECO:0007669"/>
    <property type="project" value="TreeGrafter"/>
</dbReference>
<dbReference type="OrthoDB" id="439808at2759"/>
<dbReference type="InterPro" id="IPR012677">
    <property type="entry name" value="Nucleotide-bd_a/b_plait_sf"/>
</dbReference>
<dbReference type="InterPro" id="IPR035979">
    <property type="entry name" value="RBD_domain_sf"/>
</dbReference>
<dbReference type="SMART" id="SM00360">
    <property type="entry name" value="RRM"/>
    <property type="match status" value="1"/>
</dbReference>
<keyword evidence="1" id="KW-0694">RNA-binding</keyword>
<accession>A0A1J1H7Z1</accession>
<dbReference type="Gene3D" id="3.30.70.330">
    <property type="match status" value="1"/>
</dbReference>
<feature type="domain" description="RRM" evidence="2">
    <location>
        <begin position="7"/>
        <end position="85"/>
    </location>
</feature>
<dbReference type="EMBL" id="LN835302">
    <property type="protein sequence ID" value="CRG99544.1"/>
    <property type="molecule type" value="Genomic_DNA"/>
</dbReference>
<dbReference type="PROSITE" id="PS50102">
    <property type="entry name" value="RRM"/>
    <property type="match status" value="1"/>
</dbReference>
<gene>
    <name evidence="3" type="ORF">PRELSG_0730900</name>
</gene>